<organism evidence="2 3">
    <name type="scientific">Aldrovandia affinis</name>
    <dbReference type="NCBI Taxonomy" id="143900"/>
    <lineage>
        <taxon>Eukaryota</taxon>
        <taxon>Metazoa</taxon>
        <taxon>Chordata</taxon>
        <taxon>Craniata</taxon>
        <taxon>Vertebrata</taxon>
        <taxon>Euteleostomi</taxon>
        <taxon>Actinopterygii</taxon>
        <taxon>Neopterygii</taxon>
        <taxon>Teleostei</taxon>
        <taxon>Notacanthiformes</taxon>
        <taxon>Halosauridae</taxon>
        <taxon>Aldrovandia</taxon>
    </lineage>
</organism>
<accession>A0AAD7TD99</accession>
<feature type="region of interest" description="Disordered" evidence="1">
    <location>
        <begin position="1"/>
        <end position="68"/>
    </location>
</feature>
<name>A0AAD7TD99_9TELE</name>
<dbReference type="PANTHER" id="PTHR47228">
    <property type="entry name" value="SPERMATOGENESIS-ASSOCIATED PROTEIN 16"/>
    <property type="match status" value="1"/>
</dbReference>
<dbReference type="AlphaFoldDB" id="A0AAD7TD99"/>
<feature type="compositionally biased region" description="Basic and acidic residues" evidence="1">
    <location>
        <begin position="1"/>
        <end position="10"/>
    </location>
</feature>
<evidence type="ECO:0000313" key="3">
    <source>
        <dbReference type="Proteomes" id="UP001221898"/>
    </source>
</evidence>
<dbReference type="InterPro" id="IPR029161">
    <property type="entry name" value="SPATA16"/>
</dbReference>
<protein>
    <submittedName>
        <fullName evidence="2">Uncharacterized protein</fullName>
    </submittedName>
</protein>
<comment type="caution">
    <text evidence="2">The sequence shown here is derived from an EMBL/GenBank/DDBJ whole genome shotgun (WGS) entry which is preliminary data.</text>
</comment>
<evidence type="ECO:0000256" key="1">
    <source>
        <dbReference type="SAM" id="MobiDB-lite"/>
    </source>
</evidence>
<reference evidence="2" key="1">
    <citation type="journal article" date="2023" name="Science">
        <title>Genome structures resolve the early diversification of teleost fishes.</title>
        <authorList>
            <person name="Parey E."/>
            <person name="Louis A."/>
            <person name="Montfort J."/>
            <person name="Bouchez O."/>
            <person name="Roques C."/>
            <person name="Iampietro C."/>
            <person name="Lluch J."/>
            <person name="Castinel A."/>
            <person name="Donnadieu C."/>
            <person name="Desvignes T."/>
            <person name="Floi Bucao C."/>
            <person name="Jouanno E."/>
            <person name="Wen M."/>
            <person name="Mejri S."/>
            <person name="Dirks R."/>
            <person name="Jansen H."/>
            <person name="Henkel C."/>
            <person name="Chen W.J."/>
            <person name="Zahm M."/>
            <person name="Cabau C."/>
            <person name="Klopp C."/>
            <person name="Thompson A.W."/>
            <person name="Robinson-Rechavi M."/>
            <person name="Braasch I."/>
            <person name="Lecointre G."/>
            <person name="Bobe J."/>
            <person name="Postlethwait J.H."/>
            <person name="Berthelot C."/>
            <person name="Roest Crollius H."/>
            <person name="Guiguen Y."/>
        </authorList>
    </citation>
    <scope>NUCLEOTIDE SEQUENCE</scope>
    <source>
        <strain evidence="2">NC1722</strain>
    </source>
</reference>
<sequence length="240" mass="26758">MGPAREEPNHDPQSARVGRVKNAQRSITTGRGRPRRRGSMCEERKREGSVKDKQAKPGWDVKAPPPFPPPTVSLKSLTDAEAKLAFGDELDAAQTHAKSPASSVSQLMCQASEIVGPPSGPNLSFLPQIDEWLHVALQDADSYYRLKKYVIAARRFTTALELCSKGAVLGKDLHADYEDISKVIGFIESKLVACYLRMRRPDLALNHSHRSIYLNPVHYQNHFRQAVVQRLLGQPREAAR</sequence>
<dbReference type="Proteomes" id="UP001221898">
    <property type="component" value="Unassembled WGS sequence"/>
</dbReference>
<dbReference type="PANTHER" id="PTHR47228:SF1">
    <property type="entry name" value="SPERMATOGENESIS-ASSOCIATED PROTEIN 16"/>
    <property type="match status" value="1"/>
</dbReference>
<gene>
    <name evidence="2" type="ORF">AAFF_G00003460</name>
</gene>
<dbReference type="SUPFAM" id="SSF48452">
    <property type="entry name" value="TPR-like"/>
    <property type="match status" value="1"/>
</dbReference>
<feature type="compositionally biased region" description="Basic and acidic residues" evidence="1">
    <location>
        <begin position="39"/>
        <end position="55"/>
    </location>
</feature>
<dbReference type="InterPro" id="IPR011990">
    <property type="entry name" value="TPR-like_helical_dom_sf"/>
</dbReference>
<dbReference type="GO" id="GO:0007283">
    <property type="term" value="P:spermatogenesis"/>
    <property type="evidence" value="ECO:0007669"/>
    <property type="project" value="InterPro"/>
</dbReference>
<proteinExistence type="predicted"/>
<dbReference type="GO" id="GO:0005794">
    <property type="term" value="C:Golgi apparatus"/>
    <property type="evidence" value="ECO:0007669"/>
    <property type="project" value="InterPro"/>
</dbReference>
<keyword evidence="3" id="KW-1185">Reference proteome</keyword>
<dbReference type="Gene3D" id="1.25.40.10">
    <property type="entry name" value="Tetratricopeptide repeat domain"/>
    <property type="match status" value="1"/>
</dbReference>
<evidence type="ECO:0000313" key="2">
    <source>
        <dbReference type="EMBL" id="KAJ8418847.1"/>
    </source>
</evidence>
<dbReference type="Pfam" id="PF15015">
    <property type="entry name" value="NYD-SP12_N"/>
    <property type="match status" value="1"/>
</dbReference>
<dbReference type="EMBL" id="JAINUG010000001">
    <property type="protein sequence ID" value="KAJ8418847.1"/>
    <property type="molecule type" value="Genomic_DNA"/>
</dbReference>